<accession>A0ABY8VKH7</accession>
<dbReference type="Pfam" id="PF00149">
    <property type="entry name" value="Metallophos"/>
    <property type="match status" value="1"/>
</dbReference>
<gene>
    <name evidence="5" type="ORF">QP027_04930</name>
</gene>
<keyword evidence="1 3" id="KW-0732">Signal</keyword>
<proteinExistence type="predicted"/>
<dbReference type="InterPro" id="IPR004843">
    <property type="entry name" value="Calcineurin-like_PHP"/>
</dbReference>
<name>A0ABY8VKH7_9CORY</name>
<dbReference type="Proteomes" id="UP001225598">
    <property type="component" value="Chromosome"/>
</dbReference>
<dbReference type="Gene3D" id="3.60.21.10">
    <property type="match status" value="1"/>
</dbReference>
<organism evidence="5 6">
    <name type="scientific">Corynebacterium breve</name>
    <dbReference type="NCBI Taxonomy" id="3049799"/>
    <lineage>
        <taxon>Bacteria</taxon>
        <taxon>Bacillati</taxon>
        <taxon>Actinomycetota</taxon>
        <taxon>Actinomycetes</taxon>
        <taxon>Mycobacteriales</taxon>
        <taxon>Corynebacteriaceae</taxon>
        <taxon>Corynebacterium</taxon>
    </lineage>
</organism>
<dbReference type="RefSeq" id="WP_284826471.1">
    <property type="nucleotide sequence ID" value="NZ_CP126969.1"/>
</dbReference>
<dbReference type="InterPro" id="IPR029052">
    <property type="entry name" value="Metallo-depent_PP-like"/>
</dbReference>
<dbReference type="EMBL" id="CP126969">
    <property type="protein sequence ID" value="WIM68733.1"/>
    <property type="molecule type" value="Genomic_DNA"/>
</dbReference>
<evidence type="ECO:0000313" key="5">
    <source>
        <dbReference type="EMBL" id="WIM68733.1"/>
    </source>
</evidence>
<feature type="signal peptide" evidence="3">
    <location>
        <begin position="1"/>
        <end position="27"/>
    </location>
</feature>
<dbReference type="Gene3D" id="2.60.40.380">
    <property type="entry name" value="Purple acid phosphatase-like, N-terminal"/>
    <property type="match status" value="1"/>
</dbReference>
<reference evidence="5 6" key="1">
    <citation type="submission" date="2023-05" db="EMBL/GenBank/DDBJ databases">
        <title>Corynebacterium suedekumii sp. nov. and Corynebacterium breve sp. nov. isolated from raw cow's milk.</title>
        <authorList>
            <person name="Baer M.K."/>
            <person name="Mehl L."/>
            <person name="Hellmuth R."/>
            <person name="Marke G."/>
            <person name="Lipski A."/>
        </authorList>
    </citation>
    <scope>NUCLEOTIDE SEQUENCE [LARGE SCALE GENOMIC DNA]</scope>
    <source>
        <strain evidence="5 6">R4</strain>
    </source>
</reference>
<dbReference type="CDD" id="cd00838">
    <property type="entry name" value="MPP_superfamily"/>
    <property type="match status" value="1"/>
</dbReference>
<protein>
    <submittedName>
        <fullName evidence="5">Metallophosphoesterase</fullName>
    </submittedName>
</protein>
<evidence type="ECO:0000256" key="1">
    <source>
        <dbReference type="ARBA" id="ARBA00022729"/>
    </source>
</evidence>
<feature type="domain" description="Calcineurin-like phosphoesterase" evidence="4">
    <location>
        <begin position="237"/>
        <end position="478"/>
    </location>
</feature>
<dbReference type="PANTHER" id="PTHR22953">
    <property type="entry name" value="ACID PHOSPHATASE RELATED"/>
    <property type="match status" value="1"/>
</dbReference>
<sequence length="699" mass="76593">MSSRRRVPATVLALATALSFVHVPAIAEENAPSVSQPAAPQPGFRVLPYLMKPASDQMTINFFTELGNDATVTVTQSGEVVLEEQARGEYQENLQYTQLELEQEIEGLDKGSWLKSNDNYKYSVTVSDLAPNTTYNYTVTVDEVEYSNAFTTAPTSDEWDNIRVIAFSDSETEPAGRPKVSGAREWERNRTFAEGSLDRPGAGSAWFEKFGSNNRQGQDEPRYPLTQDEAFRHNLGIVEAQNPDLLMVAGDLTQGSGYQPAWDEYMGYVAGENGDIAASTPMLTALGNWETFGALNGSYSDENGVAHGAHKGRAAYQTYIDTFGSDNPDHADSYYRVDHGPLTIITLDSTNGLPDENYDEVKQEQISGNDKDIEAAGAIGTDTNTSYSLEGIQAAGNTDQPDFGEGSEQWVWAEKQLADAREAGQYVVVQFHHAAYSNGVHGTATRSATPDAQPGTPMRVYTPMFEKYGVAAVISGHDEMFERSWVDMDGDGVGFHSFDVGVAADGLRGDYRQEVDGEVTPVNFNTYSEWMAQADEPENWQDVDGVRQLIDGGKHYGHLQMDLEPVECADGGTGAKLTTTPVYAFPVLDSDYNLVEVERREYNDVQSIFFNADGTPAPRGSECSGADIDDDTAEEPIDEPIDEPNDDTENSSDDPSFLGKLITFLGLVTTAFTLMPFSPETMDKIWDVFKGPLGLSFKR</sequence>
<dbReference type="InterPro" id="IPR039331">
    <property type="entry name" value="PAPs-like"/>
</dbReference>
<keyword evidence="6" id="KW-1185">Reference proteome</keyword>
<evidence type="ECO:0000256" key="2">
    <source>
        <dbReference type="SAM" id="MobiDB-lite"/>
    </source>
</evidence>
<feature type="compositionally biased region" description="Acidic residues" evidence="2">
    <location>
        <begin position="627"/>
        <end position="652"/>
    </location>
</feature>
<feature type="chain" id="PRO_5046369731" evidence="3">
    <location>
        <begin position="28"/>
        <end position="699"/>
    </location>
</feature>
<evidence type="ECO:0000256" key="3">
    <source>
        <dbReference type="SAM" id="SignalP"/>
    </source>
</evidence>
<evidence type="ECO:0000313" key="6">
    <source>
        <dbReference type="Proteomes" id="UP001225598"/>
    </source>
</evidence>
<evidence type="ECO:0000259" key="4">
    <source>
        <dbReference type="Pfam" id="PF00149"/>
    </source>
</evidence>
<dbReference type="PANTHER" id="PTHR22953:SF153">
    <property type="entry name" value="PURPLE ACID PHOSPHATASE"/>
    <property type="match status" value="1"/>
</dbReference>
<feature type="region of interest" description="Disordered" evidence="2">
    <location>
        <begin position="610"/>
        <end position="654"/>
    </location>
</feature>
<dbReference type="SUPFAM" id="SSF56300">
    <property type="entry name" value="Metallo-dependent phosphatases"/>
    <property type="match status" value="1"/>
</dbReference>